<evidence type="ECO:0000313" key="3">
    <source>
        <dbReference type="EMBL" id="ASP39697.1"/>
    </source>
</evidence>
<evidence type="ECO:0000259" key="2">
    <source>
        <dbReference type="PROSITE" id="PS51648"/>
    </source>
</evidence>
<dbReference type="PROSITE" id="PS51648">
    <property type="entry name" value="YCGL"/>
    <property type="match status" value="1"/>
</dbReference>
<keyword evidence="4" id="KW-1185">Reference proteome</keyword>
<dbReference type="EMBL" id="CP022530">
    <property type="protein sequence ID" value="ASP39697.1"/>
    <property type="molecule type" value="Genomic_DNA"/>
</dbReference>
<dbReference type="AlphaFoldDB" id="A0A222FKY8"/>
<dbReference type="Proteomes" id="UP000202440">
    <property type="component" value="Chromosome"/>
</dbReference>
<dbReference type="KEGG" id="bsan:CHH28_13890"/>
<dbReference type="PANTHER" id="PTHR38109">
    <property type="entry name" value="PROTEIN YCGL"/>
    <property type="match status" value="1"/>
</dbReference>
<dbReference type="InterPro" id="IPR038068">
    <property type="entry name" value="YcgL-like_sf"/>
</dbReference>
<protein>
    <recommendedName>
        <fullName evidence="1">YcgL domain-containing protein CHH28_13890</fullName>
    </recommendedName>
</protein>
<dbReference type="Pfam" id="PF05166">
    <property type="entry name" value="YcgL"/>
    <property type="match status" value="1"/>
</dbReference>
<dbReference type="RefSeq" id="WP_094060872.1">
    <property type="nucleotide sequence ID" value="NZ_CP022530.1"/>
</dbReference>
<dbReference type="Gene3D" id="3.10.510.20">
    <property type="entry name" value="YcgL domain"/>
    <property type="match status" value="1"/>
</dbReference>
<sequence>MSKVLCDVYKSRKKDETYLYVSRQDGLSKVPDELKELFGQAELALTMILTADKTLARVDAERVLQQIDEQGYYLQMPPPRETYMLDLFCKRDNDD</sequence>
<dbReference type="HAMAP" id="MF_01866">
    <property type="entry name" value="UPF0745"/>
    <property type="match status" value="1"/>
</dbReference>
<accession>A0A222FKY8</accession>
<dbReference type="OrthoDB" id="7062382at2"/>
<dbReference type="InterPro" id="IPR027354">
    <property type="entry name" value="YcgL_dom"/>
</dbReference>
<feature type="domain" description="YcgL" evidence="2">
    <location>
        <begin position="4"/>
        <end position="88"/>
    </location>
</feature>
<gene>
    <name evidence="3" type="ORF">CHH28_13890</name>
</gene>
<evidence type="ECO:0000256" key="1">
    <source>
        <dbReference type="HAMAP-Rule" id="MF_01866"/>
    </source>
</evidence>
<dbReference type="PANTHER" id="PTHR38109:SF1">
    <property type="entry name" value="PROTEIN YCGL"/>
    <property type="match status" value="1"/>
</dbReference>
<organism evidence="3 4">
    <name type="scientific">Bacterioplanes sanyensis</name>
    <dbReference type="NCBI Taxonomy" id="1249553"/>
    <lineage>
        <taxon>Bacteria</taxon>
        <taxon>Pseudomonadati</taxon>
        <taxon>Pseudomonadota</taxon>
        <taxon>Gammaproteobacteria</taxon>
        <taxon>Oceanospirillales</taxon>
        <taxon>Oceanospirillaceae</taxon>
        <taxon>Bacterioplanes</taxon>
    </lineage>
</organism>
<dbReference type="SUPFAM" id="SSF160191">
    <property type="entry name" value="YcgL-like"/>
    <property type="match status" value="1"/>
</dbReference>
<proteinExistence type="inferred from homology"/>
<reference evidence="3 4" key="1">
    <citation type="submission" date="2017-07" db="EMBL/GenBank/DDBJ databases">
        <title>Annotated genome sequence of Bacterioplanes sanyensis isolated from Red Sea.</title>
        <authorList>
            <person name="Rehman Z.U."/>
        </authorList>
    </citation>
    <scope>NUCLEOTIDE SEQUENCE [LARGE SCALE GENOMIC DNA]</scope>
    <source>
        <strain evidence="3 4">NV9</strain>
    </source>
</reference>
<name>A0A222FKY8_9GAMM</name>
<evidence type="ECO:0000313" key="4">
    <source>
        <dbReference type="Proteomes" id="UP000202440"/>
    </source>
</evidence>